<name>A0AAV7NQ83_PLEWA</name>
<sequence>MAFFHCRQVHQRTVHARIRPSPRKSQRTVPRKDNMEHRVRQTTGLCDAVKIKPCGPLKWRLPDLRSGTMGCEVNALAGHTVAVGGRRPLYEAALVNIEAYGFQEPMTMCAGGRGTHRRGTHRRGRDRHFLAD</sequence>
<dbReference type="Proteomes" id="UP001066276">
    <property type="component" value="Chromosome 8"/>
</dbReference>
<dbReference type="EMBL" id="JANPWB010000012">
    <property type="protein sequence ID" value="KAJ1116824.1"/>
    <property type="molecule type" value="Genomic_DNA"/>
</dbReference>
<protein>
    <submittedName>
        <fullName evidence="2">Uncharacterized protein</fullName>
    </submittedName>
</protein>
<dbReference type="AlphaFoldDB" id="A0AAV7NQ83"/>
<keyword evidence="3" id="KW-1185">Reference proteome</keyword>
<proteinExistence type="predicted"/>
<organism evidence="2 3">
    <name type="scientific">Pleurodeles waltl</name>
    <name type="common">Iberian ribbed newt</name>
    <dbReference type="NCBI Taxonomy" id="8319"/>
    <lineage>
        <taxon>Eukaryota</taxon>
        <taxon>Metazoa</taxon>
        <taxon>Chordata</taxon>
        <taxon>Craniata</taxon>
        <taxon>Vertebrata</taxon>
        <taxon>Euteleostomi</taxon>
        <taxon>Amphibia</taxon>
        <taxon>Batrachia</taxon>
        <taxon>Caudata</taxon>
        <taxon>Salamandroidea</taxon>
        <taxon>Salamandridae</taxon>
        <taxon>Pleurodelinae</taxon>
        <taxon>Pleurodeles</taxon>
    </lineage>
</organism>
<feature type="region of interest" description="Disordered" evidence="1">
    <location>
        <begin position="111"/>
        <end position="132"/>
    </location>
</feature>
<accession>A0AAV7NQ83</accession>
<evidence type="ECO:0000313" key="2">
    <source>
        <dbReference type="EMBL" id="KAJ1116824.1"/>
    </source>
</evidence>
<comment type="caution">
    <text evidence="2">The sequence shown here is derived from an EMBL/GenBank/DDBJ whole genome shotgun (WGS) entry which is preliminary data.</text>
</comment>
<gene>
    <name evidence="2" type="ORF">NDU88_005029</name>
</gene>
<feature type="compositionally biased region" description="Basic residues" evidence="1">
    <location>
        <begin position="114"/>
        <end position="126"/>
    </location>
</feature>
<evidence type="ECO:0000313" key="3">
    <source>
        <dbReference type="Proteomes" id="UP001066276"/>
    </source>
</evidence>
<reference evidence="2" key="1">
    <citation type="journal article" date="2022" name="bioRxiv">
        <title>Sequencing and chromosome-scale assembly of the giantPleurodeles waltlgenome.</title>
        <authorList>
            <person name="Brown T."/>
            <person name="Elewa A."/>
            <person name="Iarovenko S."/>
            <person name="Subramanian E."/>
            <person name="Araus A.J."/>
            <person name="Petzold A."/>
            <person name="Susuki M."/>
            <person name="Suzuki K.-i.T."/>
            <person name="Hayashi T."/>
            <person name="Toyoda A."/>
            <person name="Oliveira C."/>
            <person name="Osipova E."/>
            <person name="Leigh N.D."/>
            <person name="Simon A."/>
            <person name="Yun M.H."/>
        </authorList>
    </citation>
    <scope>NUCLEOTIDE SEQUENCE</scope>
    <source>
        <strain evidence="2">20211129_DDA</strain>
        <tissue evidence="2">Liver</tissue>
    </source>
</reference>
<evidence type="ECO:0000256" key="1">
    <source>
        <dbReference type="SAM" id="MobiDB-lite"/>
    </source>
</evidence>